<dbReference type="PANTHER" id="PTHR11306">
    <property type="entry name" value="NIEMANN PICK TYPE C2 PROTEIN NPC2-RELATED"/>
    <property type="match status" value="1"/>
</dbReference>
<sequence>MIVCVERQAHEDISTVPGTASISRPSSSLFFSTFSLSTSATITMKSITTYITASLAGIALAAPQTSFPIPGNTAFEYCDSASANLATKITHLSFNPANPKEGQDLKITYEMTTSDSEYFPPGSKVHYTVKWHGAKGPHGTFDPCHTLSCPLSIPFKYEKTIKLPNHLPGHHYSAKLELKGPDGQQVLGCVKGKFTID</sequence>
<keyword evidence="6" id="KW-0732">Signal</keyword>
<gene>
    <name evidence="9" type="ORF">AC579_6130</name>
</gene>
<name>A0A139ILX0_9PEZI</name>
<comment type="subunit">
    <text evidence="3">Monomer.</text>
</comment>
<proteinExistence type="inferred from homology"/>
<evidence type="ECO:0000256" key="2">
    <source>
        <dbReference type="ARBA" id="ARBA00006370"/>
    </source>
</evidence>
<dbReference type="InterPro" id="IPR039670">
    <property type="entry name" value="NPC2-like"/>
</dbReference>
<dbReference type="Proteomes" id="UP000073492">
    <property type="component" value="Unassembled WGS sequence"/>
</dbReference>
<dbReference type="Pfam" id="PF02221">
    <property type="entry name" value="E1_DerP2_DerF2"/>
    <property type="match status" value="1"/>
</dbReference>
<evidence type="ECO:0000256" key="1">
    <source>
        <dbReference type="ARBA" id="ARBA00002053"/>
    </source>
</evidence>
<dbReference type="PANTHER" id="PTHR11306:SF0">
    <property type="entry name" value="PHOSPHATIDYLGLYCEROL_PHOSPHATIDYLINOSITOL TRANSFER PROTEIN"/>
    <property type="match status" value="1"/>
</dbReference>
<comment type="function">
    <text evidence="1">Catalyzes the intermembrane transfer of phosphatidylglycerol and phosphatidylinositol.</text>
</comment>
<accession>A0A139ILX0</accession>
<reference evidence="9 10" key="1">
    <citation type="submission" date="2015-07" db="EMBL/GenBank/DDBJ databases">
        <title>Comparative genomics of the Sigatoka disease complex on banana suggests a link between parallel evolutionary changes in Pseudocercospora fijiensis and Pseudocercospora eumusae and increased virulence on the banana host.</title>
        <authorList>
            <person name="Chang T.-C."/>
            <person name="Salvucci A."/>
            <person name="Crous P.W."/>
            <person name="Stergiopoulos I."/>
        </authorList>
    </citation>
    <scope>NUCLEOTIDE SEQUENCE [LARGE SCALE GENOMIC DNA]</scope>
    <source>
        <strain evidence="9 10">CBS 116634</strain>
    </source>
</reference>
<protein>
    <recommendedName>
        <fullName evidence="4">Phosphatidylglycerol/phosphatidylinositol transfer protein</fullName>
    </recommendedName>
</protein>
<evidence type="ECO:0000256" key="4">
    <source>
        <dbReference type="ARBA" id="ARBA00016056"/>
    </source>
</evidence>
<dbReference type="GO" id="GO:0032934">
    <property type="term" value="F:sterol binding"/>
    <property type="evidence" value="ECO:0007669"/>
    <property type="project" value="InterPro"/>
</dbReference>
<dbReference type="SMART" id="SM00737">
    <property type="entry name" value="ML"/>
    <property type="match status" value="1"/>
</dbReference>
<dbReference type="Gene3D" id="2.60.40.770">
    <property type="match status" value="1"/>
</dbReference>
<keyword evidence="5" id="KW-0813">Transport</keyword>
<evidence type="ECO:0000256" key="3">
    <source>
        <dbReference type="ARBA" id="ARBA00011245"/>
    </source>
</evidence>
<evidence type="ECO:0000256" key="5">
    <source>
        <dbReference type="ARBA" id="ARBA00022448"/>
    </source>
</evidence>
<dbReference type="SUPFAM" id="SSF81296">
    <property type="entry name" value="E set domains"/>
    <property type="match status" value="1"/>
</dbReference>
<keyword evidence="7" id="KW-0445">Lipid transport</keyword>
<dbReference type="GO" id="GO:0015918">
    <property type="term" value="P:sterol transport"/>
    <property type="evidence" value="ECO:0007669"/>
    <property type="project" value="InterPro"/>
</dbReference>
<evidence type="ECO:0000313" key="10">
    <source>
        <dbReference type="Proteomes" id="UP000073492"/>
    </source>
</evidence>
<feature type="domain" description="MD-2-related lipid-recognition" evidence="8">
    <location>
        <begin position="75"/>
        <end position="194"/>
    </location>
</feature>
<organism evidence="9 10">
    <name type="scientific">Pseudocercospora musae</name>
    <dbReference type="NCBI Taxonomy" id="113226"/>
    <lineage>
        <taxon>Eukaryota</taxon>
        <taxon>Fungi</taxon>
        <taxon>Dikarya</taxon>
        <taxon>Ascomycota</taxon>
        <taxon>Pezizomycotina</taxon>
        <taxon>Dothideomycetes</taxon>
        <taxon>Dothideomycetidae</taxon>
        <taxon>Mycosphaerellales</taxon>
        <taxon>Mycosphaerellaceae</taxon>
        <taxon>Pseudocercospora</taxon>
    </lineage>
</organism>
<dbReference type="AlphaFoldDB" id="A0A139ILX0"/>
<evidence type="ECO:0000259" key="8">
    <source>
        <dbReference type="SMART" id="SM00737"/>
    </source>
</evidence>
<keyword evidence="10" id="KW-1185">Reference proteome</keyword>
<comment type="caution">
    <text evidence="9">The sequence shown here is derived from an EMBL/GenBank/DDBJ whole genome shotgun (WGS) entry which is preliminary data.</text>
</comment>
<dbReference type="InterPro" id="IPR014756">
    <property type="entry name" value="Ig_E-set"/>
</dbReference>
<evidence type="ECO:0000313" key="9">
    <source>
        <dbReference type="EMBL" id="KXT15680.1"/>
    </source>
</evidence>
<dbReference type="EMBL" id="LFZO01000053">
    <property type="protein sequence ID" value="KXT15680.1"/>
    <property type="molecule type" value="Genomic_DNA"/>
</dbReference>
<evidence type="ECO:0000256" key="6">
    <source>
        <dbReference type="ARBA" id="ARBA00022729"/>
    </source>
</evidence>
<dbReference type="InterPro" id="IPR003172">
    <property type="entry name" value="ML_dom"/>
</dbReference>
<comment type="similarity">
    <text evidence="2">Belongs to the NPC2 family.</text>
</comment>
<evidence type="ECO:0000256" key="7">
    <source>
        <dbReference type="ARBA" id="ARBA00023055"/>
    </source>
</evidence>